<comment type="caution">
    <text evidence="2">The sequence shown here is derived from an EMBL/GenBank/DDBJ whole genome shotgun (WGS) entry which is preliminary data.</text>
</comment>
<accession>X1CED5</accession>
<protein>
    <recommendedName>
        <fullName evidence="1">Uroporphyrinogen decarboxylase (URO-D) domain-containing protein</fullName>
    </recommendedName>
</protein>
<dbReference type="GO" id="GO:0004853">
    <property type="term" value="F:uroporphyrinogen decarboxylase activity"/>
    <property type="evidence" value="ECO:0007669"/>
    <property type="project" value="InterPro"/>
</dbReference>
<dbReference type="InterPro" id="IPR038071">
    <property type="entry name" value="UROD/MetE-like_sf"/>
</dbReference>
<gene>
    <name evidence="2" type="ORF">S01H4_35930</name>
</gene>
<proteinExistence type="predicted"/>
<dbReference type="Gene3D" id="3.20.20.210">
    <property type="match status" value="1"/>
</dbReference>
<evidence type="ECO:0000259" key="1">
    <source>
        <dbReference type="Pfam" id="PF01208"/>
    </source>
</evidence>
<dbReference type="EMBL" id="BART01019156">
    <property type="protein sequence ID" value="GAG82591.1"/>
    <property type="molecule type" value="Genomic_DNA"/>
</dbReference>
<dbReference type="SUPFAM" id="SSF51726">
    <property type="entry name" value="UROD/MetE-like"/>
    <property type="match status" value="1"/>
</dbReference>
<dbReference type="InterPro" id="IPR000257">
    <property type="entry name" value="Uroporphyrinogen_deCOase"/>
</dbReference>
<reference evidence="2" key="1">
    <citation type="journal article" date="2014" name="Front. Microbiol.">
        <title>High frequency of phylogenetically diverse reductive dehalogenase-homologous genes in deep subseafloor sedimentary metagenomes.</title>
        <authorList>
            <person name="Kawai M."/>
            <person name="Futagami T."/>
            <person name="Toyoda A."/>
            <person name="Takaki Y."/>
            <person name="Nishi S."/>
            <person name="Hori S."/>
            <person name="Arai W."/>
            <person name="Tsubouchi T."/>
            <person name="Morono Y."/>
            <person name="Uchiyama I."/>
            <person name="Ito T."/>
            <person name="Fujiyama A."/>
            <person name="Inagaki F."/>
            <person name="Takami H."/>
        </authorList>
    </citation>
    <scope>NUCLEOTIDE SEQUENCE</scope>
    <source>
        <strain evidence="2">Expedition CK06-06</strain>
    </source>
</reference>
<dbReference type="Pfam" id="PF01208">
    <property type="entry name" value="URO-D"/>
    <property type="match status" value="1"/>
</dbReference>
<evidence type="ECO:0000313" key="2">
    <source>
        <dbReference type="EMBL" id="GAG82591.1"/>
    </source>
</evidence>
<feature type="non-terminal residue" evidence="2">
    <location>
        <position position="295"/>
    </location>
</feature>
<dbReference type="GO" id="GO:0006779">
    <property type="term" value="P:porphyrin-containing compound biosynthetic process"/>
    <property type="evidence" value="ECO:0007669"/>
    <property type="project" value="InterPro"/>
</dbReference>
<feature type="domain" description="Uroporphyrinogen decarboxylase (URO-D)" evidence="1">
    <location>
        <begin position="168"/>
        <end position="279"/>
    </location>
</feature>
<dbReference type="AlphaFoldDB" id="X1CED5"/>
<sequence>MLLIPSFAPAYYSGLTPHDVMYDYDKINAAWKKFSLDFQADSHGGAAVPSPGKFLEILDFKLYKWPGHGVSPETTYQCIEGEYMKADEYDILIHNPLYFFYYIWPSRVFGALEPIQTLPHLSCLTEMYGVAVPFFHYGTPPVKAAYKALLEAGDEALKWIQVVGGFDQEMPALGFPAHQAGPTKAPFDVIGDTLRGTKGIMMDMYRQPDKLIQAMETLTPMFIQLGVDAAKRAGNPLIFMPLHKGADGFLSDEQYKKFYWPTLRRVIMGLVDEGCVPFIWAEGGYNTRLEVIPGL</sequence>
<organism evidence="2">
    <name type="scientific">marine sediment metagenome</name>
    <dbReference type="NCBI Taxonomy" id="412755"/>
    <lineage>
        <taxon>unclassified sequences</taxon>
        <taxon>metagenomes</taxon>
        <taxon>ecological metagenomes</taxon>
    </lineage>
</organism>
<name>X1CED5_9ZZZZ</name>